<gene>
    <name evidence="2" type="ORF">PMIN01_13636</name>
</gene>
<feature type="region of interest" description="Disordered" evidence="1">
    <location>
        <begin position="116"/>
        <end position="164"/>
    </location>
</feature>
<dbReference type="AlphaFoldDB" id="A0A9P6G4N3"/>
<keyword evidence="3" id="KW-1185">Reference proteome</keyword>
<sequence length="164" mass="17648">MASGRFANANDQGKQREWSEISPRPDSDMGGIQGRCQNLRIAAVSQYQEAAAAEETSHLSWDHPAAHTHCTDICSEASRYLVRSVEGVGPSPSPGRYGCNNVVVLNNSLGRSHSWRDPSIPLAAPPSPADNTQPIHLSTHPPIHPSTHIPLPPAPRQQATSPQT</sequence>
<reference evidence="2" key="1">
    <citation type="journal article" date="2020" name="Mol. Plant Microbe Interact.">
        <title>Genome Sequence of the Biocontrol Agent Coniothyrium minitans strain Conio (IMI 134523).</title>
        <authorList>
            <person name="Patel D."/>
            <person name="Shittu T.A."/>
            <person name="Baroncelli R."/>
            <person name="Muthumeenakshi S."/>
            <person name="Osborne T.H."/>
            <person name="Janganan T.K."/>
            <person name="Sreenivasaprasad S."/>
        </authorList>
    </citation>
    <scope>NUCLEOTIDE SEQUENCE</scope>
    <source>
        <strain evidence="2">Conio</strain>
    </source>
</reference>
<evidence type="ECO:0000313" key="2">
    <source>
        <dbReference type="EMBL" id="KAF9728355.1"/>
    </source>
</evidence>
<feature type="compositionally biased region" description="Low complexity" evidence="1">
    <location>
        <begin position="134"/>
        <end position="149"/>
    </location>
</feature>
<dbReference type="Proteomes" id="UP000756921">
    <property type="component" value="Unassembled WGS sequence"/>
</dbReference>
<accession>A0A9P6G4N3</accession>
<feature type="region of interest" description="Disordered" evidence="1">
    <location>
        <begin position="1"/>
        <end position="33"/>
    </location>
</feature>
<protein>
    <submittedName>
        <fullName evidence="2">Uncharacterized protein</fullName>
    </submittedName>
</protein>
<evidence type="ECO:0000256" key="1">
    <source>
        <dbReference type="SAM" id="MobiDB-lite"/>
    </source>
</evidence>
<feature type="compositionally biased region" description="Basic and acidic residues" evidence="1">
    <location>
        <begin position="13"/>
        <end position="27"/>
    </location>
</feature>
<dbReference type="EMBL" id="WJXW01000021">
    <property type="protein sequence ID" value="KAF9728355.1"/>
    <property type="molecule type" value="Genomic_DNA"/>
</dbReference>
<proteinExistence type="predicted"/>
<comment type="caution">
    <text evidence="2">The sequence shown here is derived from an EMBL/GenBank/DDBJ whole genome shotgun (WGS) entry which is preliminary data.</text>
</comment>
<organism evidence="2 3">
    <name type="scientific">Paraphaeosphaeria minitans</name>
    <dbReference type="NCBI Taxonomy" id="565426"/>
    <lineage>
        <taxon>Eukaryota</taxon>
        <taxon>Fungi</taxon>
        <taxon>Dikarya</taxon>
        <taxon>Ascomycota</taxon>
        <taxon>Pezizomycotina</taxon>
        <taxon>Dothideomycetes</taxon>
        <taxon>Pleosporomycetidae</taxon>
        <taxon>Pleosporales</taxon>
        <taxon>Massarineae</taxon>
        <taxon>Didymosphaeriaceae</taxon>
        <taxon>Paraphaeosphaeria</taxon>
    </lineage>
</organism>
<name>A0A9P6G4N3_9PLEO</name>
<evidence type="ECO:0000313" key="3">
    <source>
        <dbReference type="Proteomes" id="UP000756921"/>
    </source>
</evidence>